<feature type="domain" description="Endonuclease/exonuclease/phosphatase" evidence="1">
    <location>
        <begin position="193"/>
        <end position="310"/>
    </location>
</feature>
<dbReference type="OrthoDB" id="5990125at2759"/>
<dbReference type="AlphaFoldDB" id="A0A6S7K1P6"/>
<reference evidence="2" key="1">
    <citation type="submission" date="2020-04" db="EMBL/GenBank/DDBJ databases">
        <authorList>
            <person name="Alioto T."/>
            <person name="Alioto T."/>
            <person name="Gomez Garrido J."/>
        </authorList>
    </citation>
    <scope>NUCLEOTIDE SEQUENCE</scope>
    <source>
        <strain evidence="2">A484AB</strain>
    </source>
</reference>
<comment type="caution">
    <text evidence="2">The sequence shown here is derived from an EMBL/GenBank/DDBJ whole genome shotgun (WGS) entry which is preliminary data.</text>
</comment>
<dbReference type="SUPFAM" id="SSF56219">
    <property type="entry name" value="DNase I-like"/>
    <property type="match status" value="1"/>
</dbReference>
<protein>
    <recommendedName>
        <fullName evidence="1">Endonuclease/exonuclease/phosphatase domain-containing protein</fullName>
    </recommendedName>
</protein>
<dbReference type="PANTHER" id="PTHR33395">
    <property type="entry name" value="TRANSCRIPTASE, PUTATIVE-RELATED-RELATED"/>
    <property type="match status" value="1"/>
</dbReference>
<sequence>MIYLKALNRTKPRLFADDTNLTASGGTIDDVENAVNSDLENLRMWLNANKLSLNIAKTMLIRSISLVYTVSDSNLNIMIENRPIKQVKECKTLGVIVDQHLSWKSNTESICKKITSAISVIRKLKEYVDQILKSEILSGYNIFRRDRIDCVGGGILVAIKADIKSTRHLDLARKSVELVVVELSRPDRRSFLLYTFYRPPDSLPEVLQHLNSSLQSIQESDCCVVVGDFNLPMLDWSNDQAAPVNIGGNASGNVLCELVGDNFLHQFIEGKTHEAGNKLDLLLCNCPETIEKVTTTPADECGFPSDHYIIDFKIRLKFERTKPIKRQVFNYYQADFESLRHSLSRIPFENISSYDNIDDRWSCWKTLFITAVSEHVPTKFIKDINTPPWIDQEVCHLIRKKYSALKKYRKNKSDALKKKLRDISQAVKYQIKRKYREYLTKIEKSLNSNPKTFWSYHKAMLHQRTNHISAIIYNGVTATNPIEKAELLNAYFTSVFSKPTANTDYANFLNYQEFCSELAEFQLTTDEVLAYLNSLDTSKACGPDGIPARLLKECSFQIAPSLCDLFNYSLHIGRLPSEWKAGDHDITPIHKKELREPAETVIDSHHFFQL</sequence>
<dbReference type="GO" id="GO:0003824">
    <property type="term" value="F:catalytic activity"/>
    <property type="evidence" value="ECO:0007669"/>
    <property type="project" value="InterPro"/>
</dbReference>
<dbReference type="Pfam" id="PF14529">
    <property type="entry name" value="Exo_endo_phos_2"/>
    <property type="match status" value="1"/>
</dbReference>
<evidence type="ECO:0000313" key="3">
    <source>
        <dbReference type="Proteomes" id="UP001152795"/>
    </source>
</evidence>
<dbReference type="PANTHER" id="PTHR33395:SF22">
    <property type="entry name" value="REVERSE TRANSCRIPTASE DOMAIN-CONTAINING PROTEIN"/>
    <property type="match status" value="1"/>
</dbReference>
<dbReference type="EMBL" id="CACRXK020011694">
    <property type="protein sequence ID" value="CAB4021901.1"/>
    <property type="molecule type" value="Genomic_DNA"/>
</dbReference>
<dbReference type="Gene3D" id="3.60.10.10">
    <property type="entry name" value="Endonuclease/exonuclease/phosphatase"/>
    <property type="match status" value="1"/>
</dbReference>
<keyword evidence="3" id="KW-1185">Reference proteome</keyword>
<evidence type="ECO:0000259" key="1">
    <source>
        <dbReference type="Pfam" id="PF14529"/>
    </source>
</evidence>
<proteinExistence type="predicted"/>
<dbReference type="InterPro" id="IPR005135">
    <property type="entry name" value="Endo/exonuclease/phosphatase"/>
</dbReference>
<accession>A0A6S7K1P6</accession>
<name>A0A6S7K1P6_PARCT</name>
<organism evidence="2 3">
    <name type="scientific">Paramuricea clavata</name>
    <name type="common">Red gorgonian</name>
    <name type="synonym">Violescent sea-whip</name>
    <dbReference type="NCBI Taxonomy" id="317549"/>
    <lineage>
        <taxon>Eukaryota</taxon>
        <taxon>Metazoa</taxon>
        <taxon>Cnidaria</taxon>
        <taxon>Anthozoa</taxon>
        <taxon>Octocorallia</taxon>
        <taxon>Malacalcyonacea</taxon>
        <taxon>Plexauridae</taxon>
        <taxon>Paramuricea</taxon>
    </lineage>
</organism>
<evidence type="ECO:0000313" key="2">
    <source>
        <dbReference type="EMBL" id="CAB4021901.1"/>
    </source>
</evidence>
<dbReference type="Proteomes" id="UP001152795">
    <property type="component" value="Unassembled WGS sequence"/>
</dbReference>
<dbReference type="InterPro" id="IPR036691">
    <property type="entry name" value="Endo/exonu/phosph_ase_sf"/>
</dbReference>
<gene>
    <name evidence="2" type="ORF">PACLA_8A052656</name>
</gene>